<dbReference type="EMBL" id="AP025293">
    <property type="protein sequence ID" value="BDD00815.1"/>
    <property type="molecule type" value="Genomic_DNA"/>
</dbReference>
<dbReference type="PROSITE" id="PS51257">
    <property type="entry name" value="PROKAR_LIPOPROTEIN"/>
    <property type="match status" value="1"/>
</dbReference>
<keyword evidence="2" id="KW-1185">Reference proteome</keyword>
<geneLocation type="plasmid" evidence="1 2">
    <name>pPP1</name>
</geneLocation>
<accession>A0ABM7VJ49</accession>
<gene>
    <name evidence="1" type="primary">yesU</name>
    <name evidence="1" type="ORF">PEPS_30950</name>
</gene>
<reference evidence="1 2" key="1">
    <citation type="submission" date="2021-12" db="EMBL/GenBank/DDBJ databases">
        <title>Genome sequencing of bacteria with rrn-lacking chromosome and rrn-plasmid.</title>
        <authorList>
            <person name="Anda M."/>
            <person name="Iwasaki W."/>
        </authorList>
    </citation>
    <scope>NUCLEOTIDE SEQUENCE [LARGE SCALE GENOMIC DNA]</scope>
    <source>
        <strain evidence="1 2">NBRC 101262</strain>
        <plasmid evidence="1 2">pPP1</plasmid>
    </source>
</reference>
<evidence type="ECO:0000313" key="2">
    <source>
        <dbReference type="Proteomes" id="UP001354989"/>
    </source>
</evidence>
<name>A0ABM7VJ49_9BACT</name>
<dbReference type="Proteomes" id="UP001354989">
    <property type="component" value="Plasmid pPP1"/>
</dbReference>
<sequence>MIKSALGIAAFLLLVSCSPKVPNYPEQLMNMVNWEEPIYQANFANRLELKNWELEGGKSMEIKNKALCLESESRPDPSSLSGNHMVAWLKPEMPADFFLTYRFRPENKQEGLAILFFNARGVNGSSIFDKQLKKRAGYFPDYHSGDLNNYHISYWSGKRQGANLRKNHGFHLVAQGNDPISTDSTDRFHRIGLLKKGKNISLFVDGVETLQYEDDGAVGGRAITQPGWIGLRQMDHTHFAEYKDLAVYPLK</sequence>
<dbReference type="RefSeq" id="WP_338398078.1">
    <property type="nucleotide sequence ID" value="NZ_AP025293.1"/>
</dbReference>
<evidence type="ECO:0000313" key="1">
    <source>
        <dbReference type="EMBL" id="BDD00815.1"/>
    </source>
</evidence>
<keyword evidence="1" id="KW-0614">Plasmid</keyword>
<dbReference type="Pfam" id="PF09224">
    <property type="entry name" value="DUF1961"/>
    <property type="match status" value="1"/>
</dbReference>
<organism evidence="1 2">
    <name type="scientific">Persicobacter psychrovividus</name>
    <dbReference type="NCBI Taxonomy" id="387638"/>
    <lineage>
        <taxon>Bacteria</taxon>
        <taxon>Pseudomonadati</taxon>
        <taxon>Bacteroidota</taxon>
        <taxon>Cytophagia</taxon>
        <taxon>Cytophagales</taxon>
        <taxon>Persicobacteraceae</taxon>
        <taxon>Persicobacter</taxon>
    </lineage>
</organism>
<dbReference type="InterPro" id="IPR015305">
    <property type="entry name" value="DUF1961"/>
</dbReference>
<dbReference type="SUPFAM" id="SSF49899">
    <property type="entry name" value="Concanavalin A-like lectins/glucanases"/>
    <property type="match status" value="1"/>
</dbReference>
<dbReference type="Gene3D" id="2.60.120.200">
    <property type="match status" value="1"/>
</dbReference>
<evidence type="ECO:0008006" key="3">
    <source>
        <dbReference type="Google" id="ProtNLM"/>
    </source>
</evidence>
<proteinExistence type="predicted"/>
<dbReference type="InterPro" id="IPR013320">
    <property type="entry name" value="ConA-like_dom_sf"/>
</dbReference>
<protein>
    <recommendedName>
        <fullName evidence="3">DUF1961 family protein</fullName>
    </recommendedName>
</protein>